<dbReference type="Proteomes" id="UP000297258">
    <property type="component" value="Unassembled WGS sequence"/>
</dbReference>
<evidence type="ECO:0000313" key="3">
    <source>
        <dbReference type="Proteomes" id="UP000297258"/>
    </source>
</evidence>
<dbReference type="InterPro" id="IPR002545">
    <property type="entry name" value="CheW-lke_dom"/>
</dbReference>
<accession>A0A4Y9T328</accession>
<dbReference type="GO" id="GO:0007165">
    <property type="term" value="P:signal transduction"/>
    <property type="evidence" value="ECO:0007669"/>
    <property type="project" value="InterPro"/>
</dbReference>
<dbReference type="GO" id="GO:0005829">
    <property type="term" value="C:cytosol"/>
    <property type="evidence" value="ECO:0007669"/>
    <property type="project" value="TreeGrafter"/>
</dbReference>
<organism evidence="2 3">
    <name type="scientific">Massilia horti</name>
    <dbReference type="NCBI Taxonomy" id="2562153"/>
    <lineage>
        <taxon>Bacteria</taxon>
        <taxon>Pseudomonadati</taxon>
        <taxon>Pseudomonadota</taxon>
        <taxon>Betaproteobacteria</taxon>
        <taxon>Burkholderiales</taxon>
        <taxon>Oxalobacteraceae</taxon>
        <taxon>Telluria group</taxon>
        <taxon>Massilia</taxon>
    </lineage>
</organism>
<dbReference type="EMBL" id="SPUM01000031">
    <property type="protein sequence ID" value="TFW34002.1"/>
    <property type="molecule type" value="Genomic_DNA"/>
</dbReference>
<dbReference type="PANTHER" id="PTHR22617:SF43">
    <property type="entry name" value="PROTEIN PILI"/>
    <property type="match status" value="1"/>
</dbReference>
<dbReference type="Pfam" id="PF01584">
    <property type="entry name" value="CheW"/>
    <property type="match status" value="1"/>
</dbReference>
<name>A0A4Y9T328_9BURK</name>
<evidence type="ECO:0000313" key="2">
    <source>
        <dbReference type="EMBL" id="TFW34002.1"/>
    </source>
</evidence>
<dbReference type="InterPro" id="IPR036061">
    <property type="entry name" value="CheW-like_dom_sf"/>
</dbReference>
<protein>
    <submittedName>
        <fullName evidence="2">Chemotaxis protein CheW</fullName>
    </submittedName>
</protein>
<dbReference type="SUPFAM" id="SSF50341">
    <property type="entry name" value="CheW-like"/>
    <property type="match status" value="1"/>
</dbReference>
<dbReference type="GO" id="GO:0006935">
    <property type="term" value="P:chemotaxis"/>
    <property type="evidence" value="ECO:0007669"/>
    <property type="project" value="InterPro"/>
</dbReference>
<proteinExistence type="predicted"/>
<dbReference type="Gene3D" id="2.40.50.180">
    <property type="entry name" value="CheA-289, Domain 4"/>
    <property type="match status" value="1"/>
</dbReference>
<keyword evidence="3" id="KW-1185">Reference proteome</keyword>
<reference evidence="2 3" key="1">
    <citation type="submission" date="2019-03" db="EMBL/GenBank/DDBJ databases">
        <title>Draft genome of Massilia hortus sp. nov., a novel bacterial species of the Oxalobacteraceae family.</title>
        <authorList>
            <person name="Peta V."/>
            <person name="Raths R."/>
            <person name="Bucking H."/>
        </authorList>
    </citation>
    <scope>NUCLEOTIDE SEQUENCE [LARGE SCALE GENOMIC DNA]</scope>
    <source>
        <strain evidence="2 3">ONC3</strain>
    </source>
</reference>
<dbReference type="PROSITE" id="PS50851">
    <property type="entry name" value="CHEW"/>
    <property type="match status" value="1"/>
</dbReference>
<dbReference type="InterPro" id="IPR039315">
    <property type="entry name" value="CheW"/>
</dbReference>
<dbReference type="AlphaFoldDB" id="A0A4Y9T328"/>
<comment type="caution">
    <text evidence="2">The sequence shown here is derived from an EMBL/GenBank/DDBJ whole genome shotgun (WGS) entry which is preliminary data.</text>
</comment>
<sequence length="170" mass="18407">MDETALAPARRISLREYQAQLIERVQAAAQGDAGRQAHQLGVAIGEARYLVDLLDAGEIVPPVAITPVPLTQPWYLGLANVRGNLVGVIDLARYFGFDESAQAGSSGRLVTFAPRLGLNCALLVSRVYGLRHAADMQASGERLRDVDANEWMPLSLAALAREERFLQVGL</sequence>
<dbReference type="OrthoDB" id="5298045at2"/>
<feature type="domain" description="CheW-like" evidence="1">
    <location>
        <begin position="36"/>
        <end position="170"/>
    </location>
</feature>
<evidence type="ECO:0000259" key="1">
    <source>
        <dbReference type="PROSITE" id="PS50851"/>
    </source>
</evidence>
<gene>
    <name evidence="2" type="ORF">E4O92_04925</name>
</gene>
<dbReference type="RefSeq" id="WP_135188637.1">
    <property type="nucleotide sequence ID" value="NZ_SPUM01000031.1"/>
</dbReference>
<dbReference type="PANTHER" id="PTHR22617">
    <property type="entry name" value="CHEMOTAXIS SENSOR HISTIDINE KINASE-RELATED"/>
    <property type="match status" value="1"/>
</dbReference>